<dbReference type="InParanoid" id="A0A7J7D7C1"/>
<dbReference type="EMBL" id="JAAARO010000009">
    <property type="protein sequence ID" value="KAF5742214.1"/>
    <property type="molecule type" value="Genomic_DNA"/>
</dbReference>
<sequence length="323" mass="36454">MAYQYSSYYDANPGEYRLIPSDTDYNSAPVQASVTYPGYGYSAHQFHGYDPSLYYDSYNSGSTSYYRAYDHYHPSQSVVSYSAYTPSEPKYIEYQLSQYDAHYSSSTQFVVSYSVSELNKVDDVYEEYDPTPYGGGYDQASTYGKPLHASHEICYPVSSMADPNVLPSPPAEEKVENFPSESKPTPTSAPVPEQQRPIDSHREEVEEQVIDSNYGSGDHGYDYFKPVNQVPSGYGLEAMDICESLFGYWPCLARAKRNGESPQVCDEVSNVSQWKGTADYLFGGSYPYSDSRDMGASSGSGYPIIGYERHQVRYDEDSWLYKY</sequence>
<evidence type="ECO:0000256" key="1">
    <source>
        <dbReference type="SAM" id="MobiDB-lite"/>
    </source>
</evidence>
<accession>A0A7J7D7C1</accession>
<dbReference type="AlphaFoldDB" id="A0A7J7D7C1"/>
<dbReference type="GO" id="GO:0004674">
    <property type="term" value="F:protein serine/threonine kinase activity"/>
    <property type="evidence" value="ECO:0007669"/>
    <property type="project" value="TreeGrafter"/>
</dbReference>
<gene>
    <name evidence="2" type="ORF">HS088_TW09G00257</name>
</gene>
<dbReference type="GO" id="GO:0070300">
    <property type="term" value="F:phosphatidic acid binding"/>
    <property type="evidence" value="ECO:0007669"/>
    <property type="project" value="InterPro"/>
</dbReference>
<feature type="region of interest" description="Disordered" evidence="1">
    <location>
        <begin position="165"/>
        <end position="206"/>
    </location>
</feature>
<dbReference type="FunCoup" id="A0A7J7D7C1">
    <property type="interactions" value="411"/>
</dbReference>
<dbReference type="InterPro" id="IPR038943">
    <property type="entry name" value="PLDrp1-like"/>
</dbReference>
<evidence type="ECO:0000313" key="3">
    <source>
        <dbReference type="Proteomes" id="UP000593562"/>
    </source>
</evidence>
<evidence type="ECO:0000313" key="2">
    <source>
        <dbReference type="EMBL" id="KAF5742214.1"/>
    </source>
</evidence>
<keyword evidence="3" id="KW-1185">Reference proteome</keyword>
<dbReference type="OrthoDB" id="768992at2759"/>
<comment type="caution">
    <text evidence="2">The sequence shown here is derived from an EMBL/GenBank/DDBJ whole genome shotgun (WGS) entry which is preliminary data.</text>
</comment>
<protein>
    <submittedName>
        <fullName evidence="2">Uncharacterized protein</fullName>
    </submittedName>
</protein>
<name>A0A7J7D7C1_TRIWF</name>
<dbReference type="Proteomes" id="UP000593562">
    <property type="component" value="Unassembled WGS sequence"/>
</dbReference>
<organism evidence="2 3">
    <name type="scientific">Tripterygium wilfordii</name>
    <name type="common">Thunder God vine</name>
    <dbReference type="NCBI Taxonomy" id="458696"/>
    <lineage>
        <taxon>Eukaryota</taxon>
        <taxon>Viridiplantae</taxon>
        <taxon>Streptophyta</taxon>
        <taxon>Embryophyta</taxon>
        <taxon>Tracheophyta</taxon>
        <taxon>Spermatophyta</taxon>
        <taxon>Magnoliopsida</taxon>
        <taxon>eudicotyledons</taxon>
        <taxon>Gunneridae</taxon>
        <taxon>Pentapetalae</taxon>
        <taxon>rosids</taxon>
        <taxon>fabids</taxon>
        <taxon>Celastrales</taxon>
        <taxon>Celastraceae</taxon>
        <taxon>Tripterygium</taxon>
    </lineage>
</organism>
<reference evidence="2 3" key="1">
    <citation type="journal article" date="2020" name="Nat. Commun.">
        <title>Genome of Tripterygium wilfordii and identification of cytochrome P450 involved in triptolide biosynthesis.</title>
        <authorList>
            <person name="Tu L."/>
            <person name="Su P."/>
            <person name="Zhang Z."/>
            <person name="Gao L."/>
            <person name="Wang J."/>
            <person name="Hu T."/>
            <person name="Zhou J."/>
            <person name="Zhang Y."/>
            <person name="Zhao Y."/>
            <person name="Liu Y."/>
            <person name="Song Y."/>
            <person name="Tong Y."/>
            <person name="Lu Y."/>
            <person name="Yang J."/>
            <person name="Xu C."/>
            <person name="Jia M."/>
            <person name="Peters R.J."/>
            <person name="Huang L."/>
            <person name="Gao W."/>
        </authorList>
    </citation>
    <scope>NUCLEOTIDE SEQUENCE [LARGE SCALE GENOMIC DNA]</scope>
    <source>
        <strain evidence="3">cv. XIE 37</strain>
        <tissue evidence="2">Leaf</tissue>
    </source>
</reference>
<dbReference type="PANTHER" id="PTHR33971">
    <property type="entry name" value="OS06G0232000 PROTEIN"/>
    <property type="match status" value="1"/>
</dbReference>
<dbReference type="PANTHER" id="PTHR33971:SF3">
    <property type="entry name" value="UBIQUITIN CARBOXYL-TERMINAL HYDROLASE 36"/>
    <property type="match status" value="1"/>
</dbReference>
<feature type="compositionally biased region" description="Polar residues" evidence="1">
    <location>
        <begin position="179"/>
        <end position="188"/>
    </location>
</feature>
<proteinExistence type="predicted"/>